<dbReference type="CDD" id="cd07185">
    <property type="entry name" value="OmpA_C-like"/>
    <property type="match status" value="1"/>
</dbReference>
<dbReference type="GO" id="GO:0009279">
    <property type="term" value="C:cell outer membrane"/>
    <property type="evidence" value="ECO:0007669"/>
    <property type="project" value="UniProtKB-SubCell"/>
</dbReference>
<keyword evidence="2 3" id="KW-0472">Membrane</keyword>
<feature type="signal peptide" evidence="5">
    <location>
        <begin position="1"/>
        <end position="25"/>
    </location>
</feature>
<gene>
    <name evidence="7" type="ORF">E6C76_18505</name>
</gene>
<evidence type="ECO:0000256" key="5">
    <source>
        <dbReference type="SAM" id="SignalP"/>
    </source>
</evidence>
<dbReference type="InterPro" id="IPR006665">
    <property type="entry name" value="OmpA-like"/>
</dbReference>
<name>A0A4S4ARC6_9RHOO</name>
<dbReference type="PRINTS" id="PR01023">
    <property type="entry name" value="NAFLGMOTY"/>
</dbReference>
<sequence>MITHRPRLHPFIALVAVCLAALALAGCQSNPPQASAGLSTEQIAALRAEGFEPGDDGMEFSTSDRLLFGSDEAMLAPQARVAVERIGRLLVRLDISSVRVDGHTDDTGTPAHNDQLSLQRAASVADALADAGFPRERLNARGLGSSMPIADNQSTEGRQQNRRVVIVIVSP</sequence>
<dbReference type="Proteomes" id="UP000308430">
    <property type="component" value="Unassembled WGS sequence"/>
</dbReference>
<accession>A0A4S4ARC6</accession>
<dbReference type="InterPro" id="IPR036737">
    <property type="entry name" value="OmpA-like_sf"/>
</dbReference>
<dbReference type="PROSITE" id="PS51257">
    <property type="entry name" value="PROKAR_LIPOPROTEIN"/>
    <property type="match status" value="1"/>
</dbReference>
<evidence type="ECO:0000256" key="4">
    <source>
        <dbReference type="SAM" id="MobiDB-lite"/>
    </source>
</evidence>
<dbReference type="EMBL" id="SSOC01000007">
    <property type="protein sequence ID" value="THF62315.1"/>
    <property type="molecule type" value="Genomic_DNA"/>
</dbReference>
<dbReference type="RefSeq" id="WP_136349737.1">
    <property type="nucleotide sequence ID" value="NZ_SSOC01000007.1"/>
</dbReference>
<dbReference type="PRINTS" id="PR01021">
    <property type="entry name" value="OMPADOMAIN"/>
</dbReference>
<dbReference type="SUPFAM" id="SSF103088">
    <property type="entry name" value="OmpA-like"/>
    <property type="match status" value="1"/>
</dbReference>
<dbReference type="OrthoDB" id="9782229at2"/>
<comment type="subcellular location">
    <subcellularLocation>
        <location evidence="1">Cell outer membrane</location>
    </subcellularLocation>
</comment>
<protein>
    <submittedName>
        <fullName evidence="7">OmpA family protein</fullName>
    </submittedName>
</protein>
<feature type="region of interest" description="Disordered" evidence="4">
    <location>
        <begin position="139"/>
        <end position="158"/>
    </location>
</feature>
<dbReference type="AlphaFoldDB" id="A0A4S4ARC6"/>
<evidence type="ECO:0000259" key="6">
    <source>
        <dbReference type="PROSITE" id="PS51123"/>
    </source>
</evidence>
<evidence type="ECO:0000256" key="3">
    <source>
        <dbReference type="PROSITE-ProRule" id="PRU00473"/>
    </source>
</evidence>
<feature type="chain" id="PRO_5020555435" evidence="5">
    <location>
        <begin position="26"/>
        <end position="171"/>
    </location>
</feature>
<keyword evidence="5" id="KW-0732">Signal</keyword>
<dbReference type="Gene3D" id="3.30.1330.60">
    <property type="entry name" value="OmpA-like domain"/>
    <property type="match status" value="1"/>
</dbReference>
<dbReference type="Pfam" id="PF00691">
    <property type="entry name" value="OmpA"/>
    <property type="match status" value="1"/>
</dbReference>
<proteinExistence type="predicted"/>
<dbReference type="InterPro" id="IPR050330">
    <property type="entry name" value="Bact_OuterMem_StrucFunc"/>
</dbReference>
<evidence type="ECO:0000313" key="7">
    <source>
        <dbReference type="EMBL" id="THF62315.1"/>
    </source>
</evidence>
<dbReference type="InterPro" id="IPR006664">
    <property type="entry name" value="OMP_bac"/>
</dbReference>
<dbReference type="PANTHER" id="PTHR30329">
    <property type="entry name" value="STATOR ELEMENT OF FLAGELLAR MOTOR COMPLEX"/>
    <property type="match status" value="1"/>
</dbReference>
<feature type="domain" description="OmpA-like" evidence="6">
    <location>
        <begin position="55"/>
        <end position="171"/>
    </location>
</feature>
<evidence type="ECO:0000256" key="1">
    <source>
        <dbReference type="ARBA" id="ARBA00004442"/>
    </source>
</evidence>
<dbReference type="PROSITE" id="PS51123">
    <property type="entry name" value="OMPA_2"/>
    <property type="match status" value="1"/>
</dbReference>
<evidence type="ECO:0000313" key="8">
    <source>
        <dbReference type="Proteomes" id="UP000308430"/>
    </source>
</evidence>
<evidence type="ECO:0000256" key="2">
    <source>
        <dbReference type="ARBA" id="ARBA00023136"/>
    </source>
</evidence>
<comment type="caution">
    <text evidence="7">The sequence shown here is derived from an EMBL/GenBank/DDBJ whole genome shotgun (WGS) entry which is preliminary data.</text>
</comment>
<dbReference type="PANTHER" id="PTHR30329:SF17">
    <property type="entry name" value="LIPOPROTEIN YFIB-RELATED"/>
    <property type="match status" value="1"/>
</dbReference>
<reference evidence="7 8" key="1">
    <citation type="submission" date="2019-04" db="EMBL/GenBank/DDBJ databases">
        <title>Azoarcus nasutitermitis sp. nov. isolated from termite nest.</title>
        <authorList>
            <person name="Lin S.-Y."/>
            <person name="Hameed A."/>
            <person name="Hsu Y.-H."/>
            <person name="Young C.-C."/>
        </authorList>
    </citation>
    <scope>NUCLEOTIDE SEQUENCE [LARGE SCALE GENOMIC DNA]</scope>
    <source>
        <strain evidence="7 8">CC-YHH838</strain>
    </source>
</reference>
<keyword evidence="8" id="KW-1185">Reference proteome</keyword>
<organism evidence="7 8">
    <name type="scientific">Pseudothauera nasutitermitis</name>
    <dbReference type="NCBI Taxonomy" id="2565930"/>
    <lineage>
        <taxon>Bacteria</taxon>
        <taxon>Pseudomonadati</taxon>
        <taxon>Pseudomonadota</taxon>
        <taxon>Betaproteobacteria</taxon>
        <taxon>Rhodocyclales</taxon>
        <taxon>Zoogloeaceae</taxon>
        <taxon>Pseudothauera</taxon>
    </lineage>
</organism>